<sequence>MEETLDWLSLFLSSSQGSPFFGFQTPTSQVDDSRLGTSRWAGPAGAAGPKVKMVPASAMGPKTTGGFHALVPGIGPTLQGCIGSIWAVLWLCAQLGIQISLPKSDLVPSQMKQYLGMVQDSVRALVLCRQKCLGAHLLDSLVSGVWSPQEQMFHINHLVIMAVFQALQSFQQELLGMIVSHVR</sequence>
<comment type="caution">
    <text evidence="1">The sequence shown here is derived from an EMBL/GenBank/DDBJ whole genome shotgun (WGS) entry which is preliminary data.</text>
</comment>
<dbReference type="AlphaFoldDB" id="A0A5B7FMF1"/>
<proteinExistence type="predicted"/>
<keyword evidence="2" id="KW-1185">Reference proteome</keyword>
<dbReference type="EMBL" id="VSRR010007077">
    <property type="protein sequence ID" value="MPC46168.1"/>
    <property type="molecule type" value="Genomic_DNA"/>
</dbReference>
<evidence type="ECO:0000313" key="1">
    <source>
        <dbReference type="EMBL" id="MPC46168.1"/>
    </source>
</evidence>
<accession>A0A5B7FMF1</accession>
<dbReference type="Proteomes" id="UP000324222">
    <property type="component" value="Unassembled WGS sequence"/>
</dbReference>
<dbReference type="OrthoDB" id="6771932at2759"/>
<organism evidence="1 2">
    <name type="scientific">Portunus trituberculatus</name>
    <name type="common">Swimming crab</name>
    <name type="synonym">Neptunus trituberculatus</name>
    <dbReference type="NCBI Taxonomy" id="210409"/>
    <lineage>
        <taxon>Eukaryota</taxon>
        <taxon>Metazoa</taxon>
        <taxon>Ecdysozoa</taxon>
        <taxon>Arthropoda</taxon>
        <taxon>Crustacea</taxon>
        <taxon>Multicrustacea</taxon>
        <taxon>Malacostraca</taxon>
        <taxon>Eumalacostraca</taxon>
        <taxon>Eucarida</taxon>
        <taxon>Decapoda</taxon>
        <taxon>Pleocyemata</taxon>
        <taxon>Brachyura</taxon>
        <taxon>Eubrachyura</taxon>
        <taxon>Portunoidea</taxon>
        <taxon>Portunidae</taxon>
        <taxon>Portuninae</taxon>
        <taxon>Portunus</taxon>
    </lineage>
</organism>
<reference evidence="1 2" key="1">
    <citation type="submission" date="2019-05" db="EMBL/GenBank/DDBJ databases">
        <title>Another draft genome of Portunus trituberculatus and its Hox gene families provides insights of decapod evolution.</title>
        <authorList>
            <person name="Jeong J.-H."/>
            <person name="Song I."/>
            <person name="Kim S."/>
            <person name="Choi T."/>
            <person name="Kim D."/>
            <person name="Ryu S."/>
            <person name="Kim W."/>
        </authorList>
    </citation>
    <scope>NUCLEOTIDE SEQUENCE [LARGE SCALE GENOMIC DNA]</scope>
    <source>
        <tissue evidence="1">Muscle</tissue>
    </source>
</reference>
<evidence type="ECO:0000313" key="2">
    <source>
        <dbReference type="Proteomes" id="UP000324222"/>
    </source>
</evidence>
<name>A0A5B7FMF1_PORTR</name>
<gene>
    <name evidence="1" type="ORF">E2C01_039877</name>
</gene>
<protein>
    <submittedName>
        <fullName evidence="1">Uncharacterized protein</fullName>
    </submittedName>
</protein>